<dbReference type="EMBL" id="BPLR01006523">
    <property type="protein sequence ID" value="GIY10414.1"/>
    <property type="molecule type" value="Genomic_DNA"/>
</dbReference>
<accession>A0AAV4QM70</accession>
<sequence length="82" mass="9312">MVESFIDYCTLTGVKFENRVLSVVFIVFTLADNTEKETKVEKTQVNSKIEGRLFLIDLFSFPTAKNSRTPLGNYILCKANIT</sequence>
<proteinExistence type="predicted"/>
<dbReference type="Proteomes" id="UP001054945">
    <property type="component" value="Unassembled WGS sequence"/>
</dbReference>
<gene>
    <name evidence="1" type="ORF">CEXT_375761</name>
</gene>
<dbReference type="AlphaFoldDB" id="A0AAV4QM70"/>
<protein>
    <submittedName>
        <fullName evidence="1">Uncharacterized protein</fullName>
    </submittedName>
</protein>
<comment type="caution">
    <text evidence="1">The sequence shown here is derived from an EMBL/GenBank/DDBJ whole genome shotgun (WGS) entry which is preliminary data.</text>
</comment>
<evidence type="ECO:0000313" key="2">
    <source>
        <dbReference type="Proteomes" id="UP001054945"/>
    </source>
</evidence>
<keyword evidence="2" id="KW-1185">Reference proteome</keyword>
<organism evidence="1 2">
    <name type="scientific">Caerostris extrusa</name>
    <name type="common">Bark spider</name>
    <name type="synonym">Caerostris bankana</name>
    <dbReference type="NCBI Taxonomy" id="172846"/>
    <lineage>
        <taxon>Eukaryota</taxon>
        <taxon>Metazoa</taxon>
        <taxon>Ecdysozoa</taxon>
        <taxon>Arthropoda</taxon>
        <taxon>Chelicerata</taxon>
        <taxon>Arachnida</taxon>
        <taxon>Araneae</taxon>
        <taxon>Araneomorphae</taxon>
        <taxon>Entelegynae</taxon>
        <taxon>Araneoidea</taxon>
        <taxon>Araneidae</taxon>
        <taxon>Caerostris</taxon>
    </lineage>
</organism>
<evidence type="ECO:0000313" key="1">
    <source>
        <dbReference type="EMBL" id="GIY10414.1"/>
    </source>
</evidence>
<reference evidence="1 2" key="1">
    <citation type="submission" date="2021-06" db="EMBL/GenBank/DDBJ databases">
        <title>Caerostris extrusa draft genome.</title>
        <authorList>
            <person name="Kono N."/>
            <person name="Arakawa K."/>
        </authorList>
    </citation>
    <scope>NUCLEOTIDE SEQUENCE [LARGE SCALE GENOMIC DNA]</scope>
</reference>
<name>A0AAV4QM70_CAEEX</name>